<evidence type="ECO:0000256" key="3">
    <source>
        <dbReference type="ARBA" id="ARBA00022483"/>
    </source>
</evidence>
<dbReference type="AlphaFoldDB" id="A0A6M2DID1"/>
<evidence type="ECO:0000256" key="1">
    <source>
        <dbReference type="ARBA" id="ARBA00009447"/>
    </source>
</evidence>
<dbReference type="GO" id="GO:0006887">
    <property type="term" value="P:exocytosis"/>
    <property type="evidence" value="ECO:0007669"/>
    <property type="project" value="UniProtKB-KW"/>
</dbReference>
<comment type="similarity">
    <text evidence="1">Belongs to the SEC6 family.</text>
</comment>
<dbReference type="Gene3D" id="1.10.357.50">
    <property type="match status" value="1"/>
</dbReference>
<name>A0A6M2DID1_XENCH</name>
<evidence type="ECO:0000256" key="2">
    <source>
        <dbReference type="ARBA" id="ARBA00022448"/>
    </source>
</evidence>
<keyword evidence="2" id="KW-0813">Transport</keyword>
<evidence type="ECO:0000313" key="4">
    <source>
        <dbReference type="EMBL" id="NOV45846.1"/>
    </source>
</evidence>
<reference evidence="4" key="1">
    <citation type="submission" date="2020-03" db="EMBL/GenBank/DDBJ databases">
        <title>Transcriptomic Profiling of the Digestive Tract of the Rat Flea, Xenopsylla cheopis, Following Blood Feeding and Infection with Yersinia pestis.</title>
        <authorList>
            <person name="Bland D.M."/>
            <person name="Martens C.A."/>
            <person name="Virtaneva K."/>
            <person name="Kanakabandi K."/>
            <person name="Long D."/>
            <person name="Rosenke R."/>
            <person name="Saturday G.A."/>
            <person name="Hoyt F.H."/>
            <person name="Bruno D.P."/>
            <person name="Ribeiro J.M.C."/>
            <person name="Hinnebusch J."/>
        </authorList>
    </citation>
    <scope>NUCLEOTIDE SEQUENCE</scope>
</reference>
<proteinExistence type="inferred from homology"/>
<dbReference type="Gene3D" id="1.10.357.70">
    <property type="entry name" value="Exocyst complex component Sec6, C-terminal domain"/>
    <property type="match status" value="1"/>
</dbReference>
<dbReference type="GO" id="GO:0051601">
    <property type="term" value="P:exocyst localization"/>
    <property type="evidence" value="ECO:0007669"/>
    <property type="project" value="TreeGrafter"/>
</dbReference>
<sequence length="741" mass="86302">MDEEAKIADAKKYVINMLQRPGQLEKVEQYKFRVSRKKASIEAKLKNAIQSKLDGVRTGLAQLQACDKEIPSIQTKLDEIQNAFKCVPDLYNSLHEVRNENMRHSQYVTAIENLKHIFTVPDSVKRTEQWINEGKLLHTHQCLSDLENSRDDLLYELHKLPNQSPYDKGMLKACFNDVESLSDVLEKQLRLILGRTLNTVRKEPTVIVTALRIIEREEKTDQFALQQHRQSGFLPPGRPKKWREKAMQVLEQSVAQRIEGTHVDEREDNKLWLVRYLELTRQLILEDLRVVKTLCVPCFPPHYDILNTYVNMYHTCLSRHLQELIGNGLEGNEYVSVLSWILNTYSGLELMNNPELNIDISKFGPLLPESVLVKMQSEYLENMEKNYADWLSKTLEKENQSWQSGNPPEEDDQTGYFHTSEPIIIFQMVDQNLTVTNTISKELTFKSLLLSIDQISKYGNMYRAKIVEFKSRHFKDRSLVPLFTHYMISIVNNSLQIGELAQQMKQRFWPRGFHDGPGETKFENLLHIFQELRDLAASFLLEEAFLDLESHFEDLFTTNWIGSSEAVDTICVTFQDYFQDYNHLRPKNFEYVITEAQNLVTKRYITAMFSKKISFRNYDECMNVANKVLKEIKQIVSFFTKIAPKVGNFDSPFDVVNMLAEVLKCEDADMLSLDLHSLVEKYPAITEDHLLRLLHLRGDIPRTDIKEKVAYITETRKAKPSHGIQDSIFKQIVFTDRILNW</sequence>
<keyword evidence="3" id="KW-0268">Exocytosis</keyword>
<dbReference type="InterPro" id="IPR042532">
    <property type="entry name" value="EXOC3/Sec6_C"/>
</dbReference>
<dbReference type="PANTHER" id="PTHR21292:SF1">
    <property type="entry name" value="EXOCYST COMPLEX COMPONENT 3"/>
    <property type="match status" value="1"/>
</dbReference>
<dbReference type="FunFam" id="1.10.357.70:FF:000001">
    <property type="entry name" value="Exocyst complex component 3"/>
    <property type="match status" value="1"/>
</dbReference>
<dbReference type="GO" id="GO:0000145">
    <property type="term" value="C:exocyst"/>
    <property type="evidence" value="ECO:0007669"/>
    <property type="project" value="InterPro"/>
</dbReference>
<dbReference type="PANTHER" id="PTHR21292">
    <property type="entry name" value="EXOCYST COMPLEX COMPONENT SEC6-RELATED"/>
    <property type="match status" value="1"/>
</dbReference>
<dbReference type="EMBL" id="GIIL01002120">
    <property type="protein sequence ID" value="NOV45846.1"/>
    <property type="molecule type" value="Transcribed_RNA"/>
</dbReference>
<organism evidence="4">
    <name type="scientific">Xenopsylla cheopis</name>
    <name type="common">Oriental rat flea</name>
    <name type="synonym">Pulex cheopis</name>
    <dbReference type="NCBI Taxonomy" id="163159"/>
    <lineage>
        <taxon>Eukaryota</taxon>
        <taxon>Metazoa</taxon>
        <taxon>Ecdysozoa</taxon>
        <taxon>Arthropoda</taxon>
        <taxon>Hexapoda</taxon>
        <taxon>Insecta</taxon>
        <taxon>Pterygota</taxon>
        <taxon>Neoptera</taxon>
        <taxon>Endopterygota</taxon>
        <taxon>Siphonaptera</taxon>
        <taxon>Pulicidae</taxon>
        <taxon>Xenopsyllinae</taxon>
        <taxon>Xenopsylla</taxon>
    </lineage>
</organism>
<accession>A0A6M2DID1</accession>
<dbReference type="Pfam" id="PF06046">
    <property type="entry name" value="Sec6"/>
    <property type="match status" value="1"/>
</dbReference>
<protein>
    <submittedName>
        <fullName evidence="4">Putative exocyst complex subunit sec6</fullName>
    </submittedName>
</protein>
<dbReference type="GO" id="GO:0000149">
    <property type="term" value="F:SNARE binding"/>
    <property type="evidence" value="ECO:0007669"/>
    <property type="project" value="TreeGrafter"/>
</dbReference>
<dbReference type="InterPro" id="IPR010326">
    <property type="entry name" value="EXOC3/Sec6"/>
</dbReference>